<dbReference type="Pfam" id="PF24610">
    <property type="entry name" value="DUF7623"/>
    <property type="match status" value="18"/>
</dbReference>
<feature type="region of interest" description="Disordered" evidence="1">
    <location>
        <begin position="4934"/>
        <end position="4960"/>
    </location>
</feature>
<feature type="region of interest" description="Disordered" evidence="1">
    <location>
        <begin position="4119"/>
        <end position="4298"/>
    </location>
</feature>
<feature type="region of interest" description="Disordered" evidence="1">
    <location>
        <begin position="1119"/>
        <end position="1143"/>
    </location>
</feature>
<evidence type="ECO:0000313" key="4">
    <source>
        <dbReference type="Proteomes" id="UP000319462"/>
    </source>
</evidence>
<feature type="compositionally biased region" description="Polar residues" evidence="1">
    <location>
        <begin position="4125"/>
        <end position="4136"/>
    </location>
</feature>
<name>A0A3P3Z1S7_LEIBR</name>
<feature type="compositionally biased region" description="Pro residues" evidence="1">
    <location>
        <begin position="3948"/>
        <end position="3957"/>
    </location>
</feature>
<feature type="domain" description="DUF7623" evidence="2">
    <location>
        <begin position="182"/>
        <end position="241"/>
    </location>
</feature>
<feature type="domain" description="DUF7623" evidence="2">
    <location>
        <begin position="265"/>
        <end position="324"/>
    </location>
</feature>
<feature type="region of interest" description="Disordered" evidence="1">
    <location>
        <begin position="2435"/>
        <end position="2459"/>
    </location>
</feature>
<dbReference type="Proteomes" id="UP000319462">
    <property type="component" value="Chromosome 15"/>
</dbReference>
<dbReference type="InterPro" id="IPR056040">
    <property type="entry name" value="DUF7623"/>
</dbReference>
<gene>
    <name evidence="3" type="ORF">LBRM2904_15.0530</name>
</gene>
<feature type="compositionally biased region" description="Basic residues" evidence="1">
    <location>
        <begin position="4070"/>
        <end position="4084"/>
    </location>
</feature>
<organism evidence="3 4">
    <name type="scientific">Leishmania braziliensis MHOM/BR/75/M2904</name>
    <dbReference type="NCBI Taxonomy" id="420245"/>
    <lineage>
        <taxon>Eukaryota</taxon>
        <taxon>Discoba</taxon>
        <taxon>Euglenozoa</taxon>
        <taxon>Kinetoplastea</taxon>
        <taxon>Metakinetoplastina</taxon>
        <taxon>Trypanosomatida</taxon>
        <taxon>Trypanosomatidae</taxon>
        <taxon>Leishmaniinae</taxon>
        <taxon>Leishmania</taxon>
        <taxon>Leishmania braziliensis species complex</taxon>
    </lineage>
</organism>
<feature type="compositionally biased region" description="Low complexity" evidence="1">
    <location>
        <begin position="4166"/>
        <end position="4181"/>
    </location>
</feature>
<feature type="domain" description="DUF7623" evidence="2">
    <location>
        <begin position="1927"/>
        <end position="1990"/>
    </location>
</feature>
<sequence length="4960" mass="548131">MRARASELVAEHAREEEALRERLPFVGVLPGGVMLRELDMANDPDVKPLLAQLEELAKDPATAEGPEARRLEKAIGDLARRAAEGEAERTRHRLVDAEGLHERFPFLPEEPVPGMPLVEAGVMDDPEFRTLANVLVDLRRSPQTSPQALRAAEEALAGRAAEVAAAKLRATEEAQARYPFLSKRVAGVPLSELPLVQDELFQALVAQRAPLLGSPRTNAAKLHAVETRAHDRARQLADAKSKLDGLRDTADDEVRARNPFLPHSDVRGVPLRELGLPRDPEYAQLMDRRLALKERPVENAAELTTVEAHLKRRATEVAEAKLVAEAELRAKYPTVAAAPEGAMLSSLALTLDPLLAQLEQECAALAEQPKPDRAAVRAAEAAAAARVQELVDEDANAEEEAAQARAAVLKRYPMCARDVTEAVGKDAMLASLAALHAGLLSDPSVNGTPLADVEARMRERCAEVESGRRQQRRRRPANPPRLLDMNDVALESGELDDYHSRRHRHRRGRILDAQEVLMDTAGEVHEQQGETKLLPRSRHVAALRHSDPYYQELVALRDSLVKEDEAVNADGIRCVEEQMKDRVAQLRSDAARARAAEMRAEVALQARYPFLGPTVTGEMLTVVGLEDDAVFVGLATEHAALKATPTTPRPALACVEQRMRARASELVAEHAREEEALRERLPFVGVLPGGVMLRELDMANDPDVKPLLAQLEELAKDPATAEGPEARRLEKAIGDLARRAAEGEAERTRHRLVDAEGLHERFPFLPEEPVPGMPLVEAGVMDDPEFRTLANVLVDLRRSPQTSPQALRAAEEALAGRAAEVAAAKLRATEEAQARYPFLSKRVAGVPLSELPLVQDELFQALVAQRAPLLGSPRTNAAKLHAVETRAHDRARQLADAKSKLDGLRDTADDEVRARNPFLPHSDVRGVPLRELGLPRDPEYAQLMDRRLALKERPVENAAELTTVEAHLKRRATEVAEAKLVAEAELRAKYPTVAAAPEGAMLSSLALTLDPLLAQLEQECAALAEQPKPDRAAVRAAEAAAAARVQELVDEDANAEEEAAQARAAVLKRYPMCARDVTEAVGKDAMLASLAALHAGLLSDPSVNGTPLADVEARMRERCAEVESGRRQQRRRRPANPPRLLDMNDVALESGELDDYHSRRHRHRRGRILDAQEVLMDTAGEVHEQQGETKLLPRSRHVAALRHSDPYYQELVALRDSLVKEDEAVNADGIRCVEEQMKDRVAQLRSDAARARAAEMRAEVALQARYPFLGPTVTGEMLTVVGLEDDAVFVGLATEHAALKATPTTPRPALACVEQRMRARASELVAEHAREEEALRERLPFVGVLPGGVMLRELDMANDPDVKPLLAQLEELAKDPATAEGPEARRLEKAIGDLARRAAEGEAERTRHRLVDAEGLHERFPFLPEEPVPGMPLVEAGVMDDPEFRTLANVLVDLRRSPQTSPQALRAAEEALAGRAAEVAAAKLRATEEAQARYPFLSKRVAGVPLSELPLVQDELFQALVAQRAPLLGSPRTNAAKLHAVETRAHDRARQLADAKSKLDGLRDTADDEVRARNPFLPHSDVRGVPLRELGLPRDPEYAQLMDRRLALKERPVENAAELTTVEAHLKRRATEVAEAKLVAEAELRAKYPTVAAAPEGAMLSSLALTLDPLLAQLEQECAALAEQPKPDRAAVRAAEAAAAARVQELVDEDANAEEEAAQARAAVLKRYPMCARDVTEAVGKDAMLASLAALHAGLLSDPSVNGTPLADVEARMRERCAEVESGRRQQRRRRPANPPRLLDMNDVALESGELDDYHSRRHRHRRGRILDAQEVLMDTAGEVHEQQGETKLLPRSRHVAALRHSDPYYQELVALRDSLVKEDEAVNADGIRCVEEQMKDRVAQLRSDAARARAAEMRAEVALQARYPFLGPTVTGEMLTVVGLEDDAVFVGLATEHAALKATPTTPRPALACVEQRMRARASELVAEHAREEEALRERLPFVGVLPGGVMLRELDMANDPDVKPLLAQLEELAKDPATAEGPEARRLEKAIGDLARRAAEGEAERTRHRLVDAEGLHERFPFLPEEPVPGMPLVEAGVMDDPEFRTLANVLVDLRRSPQTSPQALRAAEEALAGRAAEVAAAKLRATEEAQARYPFLSKRVAGVPLSELPLVQDELFQALVAQRAPLLGSPRTNAAKLHAVETRAHDRARQLADAKSKLDGLRDTADDEVRARNPFLPHSDVRGVPLRELGLPRDPEYAQLMDRRLALKERPVENAAELTTVEAHLKRRATEVAEAKLVAEAELRAKYPTVAAAPEGAMLSSLALTLDPLLAQLEQECAALAEQPKPDRAAVRAAEAAAAARVQELVDEDANAEEEAAQARAAVLKRYPMCARDVTEAVGKDAMLASLAALHAGLLSDPSVNGTPLADVEARMRERCAEVESGRRQQRRRRPANPPRLLDMNDVALESGELDDYHSRRHRHRRGRILDAQEVLMDTAGEVHEQQGETKLLPRSRHVAALRHSDPYYQELVALRDSLVKEDEAVNADGIRCVEEQMKDRVAQLRSDAARARAAEMRAEVALQARYPFLGPTVTGEMLTVVGLEDDAVFVGLATEHAALKATPTTPRPALACVEQRMRARASELVAEHAREEEALRERLPFVGVLPGGVMLRELDMANDPDVKPLLAQLEELAKDPATAEGPEARRLEKAIGDLARRAAEGEAERTRHRLVDAEGLHERFPFLPEEPVPGMPLVEAGVMDDPEFRTLANALVDLRRDPCTKETTVSVYERGMTEVVLRLAAAKLRATEEAQARYPFLSKRVAGVPLSELPLVQDELFQALVAQRAPLLGSPRTNAAKLHAVETRAHDRARELAAEVIAIDSFRMEESYAVRARHSYLAHSDVLLVPLRDVGVEVDRKLQRLMRRRLRLKGAAKVDVSVVELVEGDMKKRVDELASRVVAAEMKGRKRFLPRDRRSVGVVFASLHIPEDEEIVEWRLDVMENPNCDAEDEAVAKKAIKRRGNALLGAYLEAEADIASELYRLRRSFPNCVRDVNPSISLDDYLATLRSAYADWVAFMDEEDPTLVQVEEEMWARSVALIGDDRCVADALNNYCVAEAELRLAKAHRNPSSQVARLRRATDVAQYKHRLWSRRQARRQVTTSFFDFPENDSNVVGNDDVDSWVEEDTYASHAQTAHAKACKDSQFLYLQRQKATLMSTGYRSGARCVSELLKRRLRQLTGDAARLQRSRQRRDNAILRRYPFLQTRYLTSVPLSELRLDEDDEFMRLAAERDRLLQPPSDLCARYPFLPAVINGVPVEDLGLETDPEFMRLALQREDLIGPLRAKLKSVKDREEAMRIRMSERVAAHVATENHLRDAYPFLDAQELPVPLQRLQLEHDALFQRLYSEYATLRGTAVEDDASSTMTNNATPKAGRRSRVSSIVSNSSLSSPRPHAKTVTQKQLEKRMREWVMRRTEEEAEWEFANMMDLESLADRFPFLPVEPFPGIHLGEIDAFTDVPFSTMATELELARKGIAPPEVVAAAEEALLSRVMHLVEEKHMKTERCRQQHPFLPRRIGGVLICDIDFPGSGDTAAASDEALLGLYFEASERVKARRVCKADEDEAVRSRHPFLDMNDVHGVPLRHLPLSDDSIFLSYMRKWRTVLAAETIDREKLRIYEDLLRECAEEQALRIIDVNAAMANRLNQLQVMDVVPATVSLLDLHNLLVKTRDVLVAEHKNGVPPPATVEDRELLAGLSMAFVSASEDMVQELTALRRRFPWSVRDVNPALRRDAAFQQLEAQRQSLLATFNQLELMESLETEELKRSVELIEDETYVLEAQRACEVSAQKPLRQLSGEELTKRWKHQLRLRHRQRRLVSFSDIPEDATEASDPASTSGGRVSRTRKPRERRKRSMSWTKLYVDVIPDNVFAEIKEDEFHTSLPCSTVPSDILTAPNGPLPMPPPSDHPQGSQLASQQQTPQKQQRRQRSLPGSRHRLGSNAAESVPYNEACAMLGDGTIVPADGLASVTPGAARPESRFASAVVPPPRVTPAPPVGTAGASNSDAAGLSPRGGATDPRKGKKRVLKKRLRARRTTTTSAQAIPDETPGEMVEHDLDEISSDTYLAVEPHRSDVSDTSAGGANRQASGGRHRTPHPPQQQQWKRHARQLPTKPQLAARAAKTRASTAMSSTRDARSDRANLELPVRTKSRKLSSSRMGSCVLPAAGEEPEVTVGLLREQESDQQQQQQQTPRDTAVVAMTSARRPQLEQQQRDQGPTSTPRSKSKQRVSRPPSAQRSRISISQVEEEEVREIHTSVLEEQIASPADCRRRRSAAPSKGASAEPARCTRKVSAAPQGATPSSASRYRAYSFDALLPEDDEEAAQKAAEVALVQRALREAQPLLAQVVTQEAMEAAAEPMRYIFEHCDLSRYAANGTGVSALLSARLRELEALLQIWIVQRSKAPIEPPAATSANIRAVRQSRRLQVATRSDRVENPRRLPLRWARLTEEELDEDSGLRQLVDSAASSHRIINYLTAWSTRKQAANEALFAKFPFLETLPCGYALTEIGFTNDAKFQRHARGGAYQESVHVQQQMWDIVDKLARIKAAAAEGRRATHYVNRVRATVETTRNAAEPAVGSTELQAGGGDLTLPVKDAQELMENPEDQQLLDAILAARVKKKNRFLDKQQRLSFVAQCMQESERLIKRMIVRMKKAKTSDIPMGMEDVETLRFFFDGVDVDHFGVLDRTDTTDFIMLTLGEEKHMSRMDVERLLFPGVPRGAVLPTLVDFSDFTKFYKAVALQELMRQDSAFDQHDVMTRATIAAAAGAEVHGAAANPPRRPEPPSASLRAGGGRRGRLSTVGSSALPERTFAAALSSAASPDARAAATLTITPRGIESRRPSSEPQPRHDGSEAPRTLQHQHGSAYTPFISARSHVRAPEGDAAAAMGGWFVQGRPSSGRMSEPAESSPQPEA</sequence>
<feature type="domain" description="DUF7623" evidence="2">
    <location>
        <begin position="1498"/>
        <end position="1557"/>
    </location>
</feature>
<feature type="domain" description="DUF7623" evidence="2">
    <location>
        <begin position="840"/>
        <end position="899"/>
    </location>
</feature>
<dbReference type="EMBL" id="LS997614">
    <property type="protein sequence ID" value="SYZ64185.1"/>
    <property type="molecule type" value="Genomic_DNA"/>
</dbReference>
<feature type="compositionally biased region" description="Pro residues" evidence="1">
    <location>
        <begin position="4035"/>
        <end position="4045"/>
    </location>
</feature>
<evidence type="ECO:0000256" key="1">
    <source>
        <dbReference type="SAM" id="MobiDB-lite"/>
    </source>
</evidence>
<feature type="domain" description="DUF7623" evidence="2">
    <location>
        <begin position="1269"/>
        <end position="1332"/>
    </location>
</feature>
<accession>A0A3P3Z1S7</accession>
<feature type="region of interest" description="Disordered" evidence="1">
    <location>
        <begin position="4028"/>
        <end position="4100"/>
    </location>
</feature>
<feature type="region of interest" description="Disordered" evidence="1">
    <location>
        <begin position="461"/>
        <end position="485"/>
    </location>
</feature>
<feature type="domain" description="DUF7623" evidence="2">
    <location>
        <begin position="1581"/>
        <end position="1640"/>
    </location>
</feature>
<feature type="domain" description="DUF7623" evidence="2">
    <location>
        <begin position="2083"/>
        <end position="2144"/>
    </location>
</feature>
<feature type="domain" description="DUF7623" evidence="2">
    <location>
        <begin position="3303"/>
        <end position="3356"/>
    </location>
</feature>
<feature type="compositionally biased region" description="Low complexity" evidence="1">
    <location>
        <begin position="3960"/>
        <end position="3973"/>
    </location>
</feature>
<protein>
    <submittedName>
        <fullName evidence="3">Tb-292_membrane_associated_protein-like_protein</fullName>
    </submittedName>
</protein>
<feature type="domain" description="DUF7623" evidence="2">
    <location>
        <begin position="2156"/>
        <end position="2215"/>
    </location>
</feature>
<feature type="region of interest" description="Disordered" evidence="1">
    <location>
        <begin position="3932"/>
        <end position="3994"/>
    </location>
</feature>
<proteinExistence type="predicted"/>
<feature type="compositionally biased region" description="Basic and acidic residues" evidence="1">
    <location>
        <begin position="4883"/>
        <end position="4900"/>
    </location>
</feature>
<feature type="domain" description="DUF7623" evidence="2">
    <location>
        <begin position="2814"/>
        <end position="2874"/>
    </location>
</feature>
<feature type="region of interest" description="Disordered" evidence="1">
    <location>
        <begin position="4817"/>
        <end position="4851"/>
    </location>
</feature>
<feature type="compositionally biased region" description="Basic residues" evidence="1">
    <location>
        <begin position="3893"/>
        <end position="3904"/>
    </location>
</feature>
<feature type="region of interest" description="Disordered" evidence="1">
    <location>
        <begin position="4313"/>
        <end position="4351"/>
    </location>
</feature>
<feature type="compositionally biased region" description="Low complexity" evidence="1">
    <location>
        <begin position="3432"/>
        <end position="3445"/>
    </location>
</feature>
<feature type="domain" description="DUF7623" evidence="2">
    <location>
        <begin position="2585"/>
        <end position="2648"/>
    </location>
</feature>
<feature type="domain" description="DUF7623" evidence="2">
    <location>
        <begin position="767"/>
        <end position="828"/>
    </location>
</feature>
<reference evidence="3 4" key="1">
    <citation type="submission" date="2018-09" db="EMBL/GenBank/DDBJ databases">
        <authorList>
            <person name="Peiro R."/>
            <person name="Begona"/>
            <person name="Cbmso G."/>
            <person name="Lopez M."/>
            <person name="Gonzalez S."/>
        </authorList>
    </citation>
    <scope>NUCLEOTIDE SEQUENCE [LARGE SCALE GENOMIC DNA]</scope>
</reference>
<feature type="domain" description="DUF7623" evidence="2">
    <location>
        <begin position="611"/>
        <end position="674"/>
    </location>
</feature>
<feature type="compositionally biased region" description="Basic residues" evidence="1">
    <location>
        <begin position="3974"/>
        <end position="3988"/>
    </location>
</feature>
<evidence type="ECO:0000313" key="3">
    <source>
        <dbReference type="EMBL" id="SYZ64185.1"/>
    </source>
</evidence>
<feature type="domain" description="DUF7623" evidence="2">
    <location>
        <begin position="923"/>
        <end position="982"/>
    </location>
</feature>
<feature type="region of interest" description="Disordered" evidence="1">
    <location>
        <begin position="3411"/>
        <end position="3454"/>
    </location>
</feature>
<evidence type="ECO:0000259" key="2">
    <source>
        <dbReference type="Pfam" id="PF24610"/>
    </source>
</evidence>
<feature type="compositionally biased region" description="Polar residues" evidence="1">
    <location>
        <begin position="4942"/>
        <end position="4960"/>
    </location>
</feature>
<feature type="region of interest" description="Disordered" evidence="1">
    <location>
        <begin position="4876"/>
        <end position="4908"/>
    </location>
</feature>
<feature type="domain" description="DUF7623" evidence="2">
    <location>
        <begin position="1425"/>
        <end position="1486"/>
    </location>
</feature>
<feature type="region of interest" description="Disordered" evidence="1">
    <location>
        <begin position="1777"/>
        <end position="1801"/>
    </location>
</feature>
<feature type="region of interest" description="Disordered" evidence="1">
    <location>
        <begin position="3873"/>
        <end position="3904"/>
    </location>
</feature>
<feature type="compositionally biased region" description="Polar residues" evidence="1">
    <location>
        <begin position="4282"/>
        <end position="4293"/>
    </location>
</feature>
<feature type="domain" description="DUF7623" evidence="2">
    <location>
        <begin position="109"/>
        <end position="170"/>
    </location>
</feature>
<feature type="compositionally biased region" description="Polar residues" evidence="1">
    <location>
        <begin position="4257"/>
        <end position="4271"/>
    </location>
</feature>
<feature type="domain" description="DUF7623" evidence="2">
    <location>
        <begin position="2239"/>
        <end position="2298"/>
    </location>
</feature>